<protein>
    <recommendedName>
        <fullName evidence="5">Phage tail tape measure protein</fullName>
    </recommendedName>
</protein>
<reference evidence="3 4" key="1">
    <citation type="journal article" date="2018" name="Nat. Biotechnol.">
        <title>A standardized bacterial taxonomy based on genome phylogeny substantially revises the tree of life.</title>
        <authorList>
            <person name="Parks D.H."/>
            <person name="Chuvochina M."/>
            <person name="Waite D.W."/>
            <person name="Rinke C."/>
            <person name="Skarshewski A."/>
            <person name="Chaumeil P.A."/>
            <person name="Hugenholtz P."/>
        </authorList>
    </citation>
    <scope>NUCLEOTIDE SEQUENCE [LARGE SCALE GENOMIC DNA]</scope>
    <source>
        <strain evidence="3">UBA11306</strain>
    </source>
</reference>
<keyword evidence="2" id="KW-1133">Transmembrane helix</keyword>
<evidence type="ECO:0008006" key="5">
    <source>
        <dbReference type="Google" id="ProtNLM"/>
    </source>
</evidence>
<evidence type="ECO:0000256" key="1">
    <source>
        <dbReference type="SAM" id="Coils"/>
    </source>
</evidence>
<organism evidence="3 4">
    <name type="scientific">Bavariicoccus seileri</name>
    <dbReference type="NCBI Taxonomy" id="549685"/>
    <lineage>
        <taxon>Bacteria</taxon>
        <taxon>Bacillati</taxon>
        <taxon>Bacillota</taxon>
        <taxon>Bacilli</taxon>
        <taxon>Lactobacillales</taxon>
        <taxon>Enterococcaceae</taxon>
        <taxon>Bavariicoccus</taxon>
    </lineage>
</organism>
<evidence type="ECO:0000313" key="3">
    <source>
        <dbReference type="EMBL" id="HCS93133.1"/>
    </source>
</evidence>
<feature type="coiled-coil region" evidence="1">
    <location>
        <begin position="58"/>
        <end position="123"/>
    </location>
</feature>
<keyword evidence="2" id="KW-0812">Transmembrane</keyword>
<gene>
    <name evidence="3" type="ORF">DIW15_00290</name>
</gene>
<dbReference type="Gene3D" id="1.20.120.20">
    <property type="entry name" value="Apolipoprotein"/>
    <property type="match status" value="1"/>
</dbReference>
<dbReference type="Proteomes" id="UP000262195">
    <property type="component" value="Unassembled WGS sequence"/>
</dbReference>
<evidence type="ECO:0000256" key="2">
    <source>
        <dbReference type="SAM" id="Phobius"/>
    </source>
</evidence>
<feature type="transmembrane region" description="Helical" evidence="2">
    <location>
        <begin position="513"/>
        <end position="537"/>
    </location>
</feature>
<keyword evidence="2" id="KW-0472">Membrane</keyword>
<dbReference type="EMBL" id="DQHO01000003">
    <property type="protein sequence ID" value="HCS93133.1"/>
    <property type="molecule type" value="Genomic_DNA"/>
</dbReference>
<comment type="caution">
    <text evidence="3">The sequence shown here is derived from an EMBL/GenBank/DDBJ whole genome shotgun (WGS) entry which is preliminary data.</text>
</comment>
<keyword evidence="1" id="KW-0175">Coiled coil</keyword>
<dbReference type="AlphaFoldDB" id="A0A3D4S2S9"/>
<accession>A0A3D4S2S9</accession>
<dbReference type="STRING" id="1121105.GCA_000421665_01322"/>
<name>A0A3D4S2S9_9ENTE</name>
<sequence>MAGRIKGITIEIEGKTQGLQKALKSVNDVSVNLNRELKDVNKLLKFDPKNQDLAAQKQKILSEAIENTKTKLNALKDAQSQVASQFAKGEIDEGQYRAFEREIAETEGSLRSYQSQLNKTQTEQDRFDKNTQRLQTLFDATGTSIDDFSDILGTRLTNAIKDGTASSDQLEQAINKIGRSAIGQDGDINQLKNALDKIDDGDSIDVVKQEIEELGDQSLDSKEKVNQLVQIAQSDAFNQLADKAGAISDKIFEIGGKSIEAAATVRANNAQFTQVFGDLEDAATKSVDTMGDKMGILPERLKPGYAAISSQLMSLGVSQEEAMSLAEQALTSSADAAAFYDTSLEDAQGSIQSFIKGNLSAAEGVGIFASANGLSQYALDNAGKAANKSGKEYEKMTEAEKQSLRTNYISDMQQKAEVTGQAARESDGYENVMGNLKSTIDQFMAAIGDEALNMFSEAIQALIPFIQSLVDWFTNLDPVVKQIMTVIVIVTALVLALIPIIAAFALAQTALNIALLPMIAIIVAVIAVISLIVIAIMNWGAITDWLSEKWQIFKDWLSQLWDSISTKAGEIWSAITLAISNFVTSCITTIQGLWDSAKNYISGIWNSISTTASTIWNNIKTSISDAITNAKNKVAEVVNSIKTKISGVWEDIKSTTSRVWNSVRDAIEKPINKAKDIVRTAIDTIKGLFDFNFSWPHMEMPHFSISGSMNPLKWLDEGVPSISVDWYAKGGILTKPTVFGQNGNSLMVGGEAGKEAVAPLSDLMAYVQAAVKAENETQNVAFLEMIKILKEIKDKDTTIVMNKKIVAKELASDIKKENDKNEFQKNRGRGLA</sequence>
<evidence type="ECO:0000313" key="4">
    <source>
        <dbReference type="Proteomes" id="UP000262195"/>
    </source>
</evidence>
<feature type="transmembrane region" description="Helical" evidence="2">
    <location>
        <begin position="483"/>
        <end position="506"/>
    </location>
</feature>
<proteinExistence type="predicted"/>